<comment type="caution">
    <text evidence="2">The sequence shown here is derived from an EMBL/GenBank/DDBJ whole genome shotgun (WGS) entry which is preliminary data.</text>
</comment>
<dbReference type="Pfam" id="PF17263">
    <property type="entry name" value="DUF5329"/>
    <property type="match status" value="1"/>
</dbReference>
<keyword evidence="1" id="KW-0732">Signal</keyword>
<proteinExistence type="predicted"/>
<evidence type="ECO:0000313" key="2">
    <source>
        <dbReference type="EMBL" id="MCC8362736.1"/>
    </source>
</evidence>
<feature type="signal peptide" evidence="1">
    <location>
        <begin position="1"/>
        <end position="24"/>
    </location>
</feature>
<name>A0ABS8JGJ7_9GAMM</name>
<dbReference type="EMBL" id="JAJGAK010000001">
    <property type="protein sequence ID" value="MCC8362736.1"/>
    <property type="molecule type" value="Genomic_DNA"/>
</dbReference>
<evidence type="ECO:0000313" key="3">
    <source>
        <dbReference type="Proteomes" id="UP001165293"/>
    </source>
</evidence>
<reference evidence="2" key="1">
    <citation type="submission" date="2021-10" db="EMBL/GenBank/DDBJ databases">
        <authorList>
            <person name="Lyu M."/>
            <person name="Wang X."/>
            <person name="Meng X."/>
            <person name="Xu K."/>
        </authorList>
    </citation>
    <scope>NUCLEOTIDE SEQUENCE</scope>
    <source>
        <strain evidence="2">A6</strain>
    </source>
</reference>
<organism evidence="2 3">
    <name type="scientific">Noviluteimonas lactosilytica</name>
    <dbReference type="NCBI Taxonomy" id="2888523"/>
    <lineage>
        <taxon>Bacteria</taxon>
        <taxon>Pseudomonadati</taxon>
        <taxon>Pseudomonadota</taxon>
        <taxon>Gammaproteobacteria</taxon>
        <taxon>Lysobacterales</taxon>
        <taxon>Lysobacteraceae</taxon>
        <taxon>Noviluteimonas</taxon>
    </lineage>
</organism>
<dbReference type="RefSeq" id="WP_230526316.1">
    <property type="nucleotide sequence ID" value="NZ_JAJGAK010000001.1"/>
</dbReference>
<sequence>MRPSPLLCATLVAASFAVYPIATPAATQASAPPTPMVASKRTPAAEIDALIDKVAHAKGVVFIRNGTEHTATEAAQHLARKRKAAGDRIKTPEQFIDKLGSRSSMTGKSYRVRLPDGREMDSATWMTGLLEEVRATR</sequence>
<evidence type="ECO:0000256" key="1">
    <source>
        <dbReference type="SAM" id="SignalP"/>
    </source>
</evidence>
<accession>A0ABS8JGJ7</accession>
<protein>
    <submittedName>
        <fullName evidence="2">DUF5329 domain-containing protein</fullName>
    </submittedName>
</protein>
<feature type="chain" id="PRO_5046033472" evidence="1">
    <location>
        <begin position="25"/>
        <end position="137"/>
    </location>
</feature>
<dbReference type="Proteomes" id="UP001165293">
    <property type="component" value="Unassembled WGS sequence"/>
</dbReference>
<keyword evidence="3" id="KW-1185">Reference proteome</keyword>
<dbReference type="InterPro" id="IPR035242">
    <property type="entry name" value="DUF5329"/>
</dbReference>
<gene>
    <name evidence="2" type="ORF">LK996_06560</name>
</gene>